<protein>
    <submittedName>
        <fullName evidence="2">Uncharacterized protein</fullName>
    </submittedName>
</protein>
<comment type="caution">
    <text evidence="2">The sequence shown here is derived from an EMBL/GenBank/DDBJ whole genome shotgun (WGS) entry which is preliminary data.</text>
</comment>
<accession>A0A4R4W5A6</accession>
<feature type="compositionally biased region" description="Basic residues" evidence="1">
    <location>
        <begin position="167"/>
        <end position="180"/>
    </location>
</feature>
<evidence type="ECO:0000313" key="3">
    <source>
        <dbReference type="Proteomes" id="UP000295258"/>
    </source>
</evidence>
<organism evidence="2 3">
    <name type="scientific">Nonomuraea deserti</name>
    <dbReference type="NCBI Taxonomy" id="1848322"/>
    <lineage>
        <taxon>Bacteria</taxon>
        <taxon>Bacillati</taxon>
        <taxon>Actinomycetota</taxon>
        <taxon>Actinomycetes</taxon>
        <taxon>Streptosporangiales</taxon>
        <taxon>Streptosporangiaceae</taxon>
        <taxon>Nonomuraea</taxon>
    </lineage>
</organism>
<dbReference type="EMBL" id="SMKO01000004">
    <property type="protein sequence ID" value="TDD12097.1"/>
    <property type="molecule type" value="Genomic_DNA"/>
</dbReference>
<gene>
    <name evidence="2" type="ORF">E1292_02985</name>
</gene>
<evidence type="ECO:0000256" key="1">
    <source>
        <dbReference type="SAM" id="MobiDB-lite"/>
    </source>
</evidence>
<feature type="region of interest" description="Disordered" evidence="1">
    <location>
        <begin position="98"/>
        <end position="222"/>
    </location>
</feature>
<sequence>MTVTRWPAHRVSATAVTFSGGAAALSASAWRTQVRIACADGWTPTAAAPKVSAPRGGHVTLAAAADAFLATPRTANPNTHRASSTSPGTYAAGAALWRRPAGRSRAARPGRSRPHGGRRGTTLTSCRPGSTSRCRMPSNSEARTPGRSRRLRLSATNRHKADPAKQFQRRQFPHPARGKRKEPERSFGGTAVPARPAPGGGQAGRVIPLGRKSDIADSSIPP</sequence>
<feature type="compositionally biased region" description="Polar residues" evidence="1">
    <location>
        <begin position="121"/>
        <end position="142"/>
    </location>
</feature>
<evidence type="ECO:0000313" key="2">
    <source>
        <dbReference type="EMBL" id="TDD12097.1"/>
    </source>
</evidence>
<keyword evidence="3" id="KW-1185">Reference proteome</keyword>
<dbReference type="AlphaFoldDB" id="A0A4R4W5A6"/>
<feature type="compositionally biased region" description="Basic residues" evidence="1">
    <location>
        <begin position="100"/>
        <end position="118"/>
    </location>
</feature>
<proteinExistence type="predicted"/>
<reference evidence="2 3" key="1">
    <citation type="submission" date="2019-03" db="EMBL/GenBank/DDBJ databases">
        <title>Draft genome sequences of novel Actinobacteria.</title>
        <authorList>
            <person name="Sahin N."/>
            <person name="Ay H."/>
            <person name="Saygin H."/>
        </authorList>
    </citation>
    <scope>NUCLEOTIDE SEQUENCE [LARGE SCALE GENOMIC DNA]</scope>
    <source>
        <strain evidence="2 3">KC310</strain>
    </source>
</reference>
<name>A0A4R4W5A6_9ACTN</name>
<dbReference type="Proteomes" id="UP000295258">
    <property type="component" value="Unassembled WGS sequence"/>
</dbReference>